<feature type="compositionally biased region" description="Basic and acidic residues" evidence="2">
    <location>
        <begin position="30"/>
        <end position="45"/>
    </location>
</feature>
<dbReference type="InParanoid" id="A0A0C3EIN0"/>
<proteinExistence type="predicted"/>
<gene>
    <name evidence="3" type="ORF">SCLCIDRAFT_106997</name>
</gene>
<dbReference type="OrthoDB" id="3364747at2759"/>
<evidence type="ECO:0000313" key="3">
    <source>
        <dbReference type="EMBL" id="KIM67781.1"/>
    </source>
</evidence>
<accession>A0A0C3EIN0</accession>
<feature type="compositionally biased region" description="Basic and acidic residues" evidence="2">
    <location>
        <begin position="1"/>
        <end position="19"/>
    </location>
</feature>
<dbReference type="Proteomes" id="UP000053989">
    <property type="component" value="Unassembled WGS sequence"/>
</dbReference>
<dbReference type="AlphaFoldDB" id="A0A0C3EIN0"/>
<keyword evidence="4" id="KW-1185">Reference proteome</keyword>
<feature type="coiled-coil region" evidence="1">
    <location>
        <begin position="71"/>
        <end position="112"/>
    </location>
</feature>
<evidence type="ECO:0000313" key="4">
    <source>
        <dbReference type="Proteomes" id="UP000053989"/>
    </source>
</evidence>
<protein>
    <submittedName>
        <fullName evidence="3">Uncharacterized protein</fullName>
    </submittedName>
</protein>
<dbReference type="STRING" id="1036808.A0A0C3EIN0"/>
<evidence type="ECO:0000256" key="2">
    <source>
        <dbReference type="SAM" id="MobiDB-lite"/>
    </source>
</evidence>
<sequence>MPPARTREEAVVGEAKVEDGSYQDTLKQLRNTEKSQTKASKDARKAAKTVKRMADKEQDTVKALRKATDTHNQAVSNLHNAQSDLQAKEQNAQRLSQEVDRLRSHADDLFREMRAHDACHFPFLVGHTHPFTTDCMRTKVDRKGTVRIDFVVVEQMRLRLPVMLRRVIRQFTSRCGNDELIYFTRCS</sequence>
<dbReference type="EMBL" id="KN822011">
    <property type="protein sequence ID" value="KIM67781.1"/>
    <property type="molecule type" value="Genomic_DNA"/>
</dbReference>
<organism evidence="3 4">
    <name type="scientific">Scleroderma citrinum Foug A</name>
    <dbReference type="NCBI Taxonomy" id="1036808"/>
    <lineage>
        <taxon>Eukaryota</taxon>
        <taxon>Fungi</taxon>
        <taxon>Dikarya</taxon>
        <taxon>Basidiomycota</taxon>
        <taxon>Agaricomycotina</taxon>
        <taxon>Agaricomycetes</taxon>
        <taxon>Agaricomycetidae</taxon>
        <taxon>Boletales</taxon>
        <taxon>Sclerodermatineae</taxon>
        <taxon>Sclerodermataceae</taxon>
        <taxon>Scleroderma</taxon>
    </lineage>
</organism>
<keyword evidence="1" id="KW-0175">Coiled coil</keyword>
<dbReference type="HOGENOM" id="CLU_1448534_0_0_1"/>
<reference evidence="4" key="2">
    <citation type="submission" date="2015-01" db="EMBL/GenBank/DDBJ databases">
        <title>Evolutionary Origins and Diversification of the Mycorrhizal Mutualists.</title>
        <authorList>
            <consortium name="DOE Joint Genome Institute"/>
            <consortium name="Mycorrhizal Genomics Consortium"/>
            <person name="Kohler A."/>
            <person name="Kuo A."/>
            <person name="Nagy L.G."/>
            <person name="Floudas D."/>
            <person name="Copeland A."/>
            <person name="Barry K.W."/>
            <person name="Cichocki N."/>
            <person name="Veneault-Fourrey C."/>
            <person name="LaButti K."/>
            <person name="Lindquist E.A."/>
            <person name="Lipzen A."/>
            <person name="Lundell T."/>
            <person name="Morin E."/>
            <person name="Murat C."/>
            <person name="Riley R."/>
            <person name="Ohm R."/>
            <person name="Sun H."/>
            <person name="Tunlid A."/>
            <person name="Henrissat B."/>
            <person name="Grigoriev I.V."/>
            <person name="Hibbett D.S."/>
            <person name="Martin F."/>
        </authorList>
    </citation>
    <scope>NUCLEOTIDE SEQUENCE [LARGE SCALE GENOMIC DNA]</scope>
    <source>
        <strain evidence="4">Foug A</strain>
    </source>
</reference>
<evidence type="ECO:0000256" key="1">
    <source>
        <dbReference type="SAM" id="Coils"/>
    </source>
</evidence>
<name>A0A0C3EIN0_9AGAM</name>
<reference evidence="3 4" key="1">
    <citation type="submission" date="2014-04" db="EMBL/GenBank/DDBJ databases">
        <authorList>
            <consortium name="DOE Joint Genome Institute"/>
            <person name="Kuo A."/>
            <person name="Kohler A."/>
            <person name="Nagy L.G."/>
            <person name="Floudas D."/>
            <person name="Copeland A."/>
            <person name="Barry K.W."/>
            <person name="Cichocki N."/>
            <person name="Veneault-Fourrey C."/>
            <person name="LaButti K."/>
            <person name="Lindquist E.A."/>
            <person name="Lipzen A."/>
            <person name="Lundell T."/>
            <person name="Morin E."/>
            <person name="Murat C."/>
            <person name="Sun H."/>
            <person name="Tunlid A."/>
            <person name="Henrissat B."/>
            <person name="Grigoriev I.V."/>
            <person name="Hibbett D.S."/>
            <person name="Martin F."/>
            <person name="Nordberg H.P."/>
            <person name="Cantor M.N."/>
            <person name="Hua S.X."/>
        </authorList>
    </citation>
    <scope>NUCLEOTIDE SEQUENCE [LARGE SCALE GENOMIC DNA]</scope>
    <source>
        <strain evidence="3 4">Foug A</strain>
    </source>
</reference>
<feature type="region of interest" description="Disordered" evidence="2">
    <location>
        <begin position="1"/>
        <end position="59"/>
    </location>
</feature>